<protein>
    <submittedName>
        <fullName evidence="3">Alpha/beta hydrolase</fullName>
    </submittedName>
</protein>
<keyword evidence="4" id="KW-1185">Reference proteome</keyword>
<comment type="caution">
    <text evidence="3">The sequence shown here is derived from an EMBL/GenBank/DDBJ whole genome shotgun (WGS) entry which is preliminary data.</text>
</comment>
<dbReference type="Proteomes" id="UP000649955">
    <property type="component" value="Unassembled WGS sequence"/>
</dbReference>
<name>A0ABQ3JYX0_9PSEU</name>
<dbReference type="InterPro" id="IPR050266">
    <property type="entry name" value="AB_hydrolase_sf"/>
</dbReference>
<keyword evidence="1 3" id="KW-0378">Hydrolase</keyword>
<dbReference type="RefSeq" id="WP_191306711.1">
    <property type="nucleotide sequence ID" value="NZ_BNAW01000002.1"/>
</dbReference>
<evidence type="ECO:0000313" key="3">
    <source>
        <dbReference type="EMBL" id="GHF96428.1"/>
    </source>
</evidence>
<reference evidence="4" key="1">
    <citation type="journal article" date="2019" name="Int. J. Syst. Evol. Microbiol.">
        <title>The Global Catalogue of Microorganisms (GCM) 10K type strain sequencing project: providing services to taxonomists for standard genome sequencing and annotation.</title>
        <authorList>
            <consortium name="The Broad Institute Genomics Platform"/>
            <consortium name="The Broad Institute Genome Sequencing Center for Infectious Disease"/>
            <person name="Wu L."/>
            <person name="Ma J."/>
        </authorList>
    </citation>
    <scope>NUCLEOTIDE SEQUENCE [LARGE SCALE GENOMIC DNA]</scope>
    <source>
        <strain evidence="4">CGMCC 4.7680</strain>
    </source>
</reference>
<evidence type="ECO:0000256" key="1">
    <source>
        <dbReference type="ARBA" id="ARBA00022801"/>
    </source>
</evidence>
<dbReference type="GO" id="GO:0016787">
    <property type="term" value="F:hydrolase activity"/>
    <property type="evidence" value="ECO:0007669"/>
    <property type="project" value="UniProtKB-KW"/>
</dbReference>
<sequence length="241" mass="24892">MDYFRGRDGRELAYRTVGDGRALVLFHGFTGSGRDWLGPAAVLADHGHRVILPDLRGHGASAAPHDAAAYPPDVLADDGLALLGHLGLDDYDLGGYSFGARVVLRLLARGARPGRAVVAGQGLDAVLKTASGTGGYHAVLTALIDGEPVAPGSPAYWVRQGGGDPVALRHVLGTHVPTTDLHRLTTPTLVLVGDEDAGHATAEALAAALPAGCFTRVPGTHYTAMSSPELTAAMVEFLAQA</sequence>
<organism evidence="3 4">
    <name type="scientific">Amycolatopsis bullii</name>
    <dbReference type="NCBI Taxonomy" id="941987"/>
    <lineage>
        <taxon>Bacteria</taxon>
        <taxon>Bacillati</taxon>
        <taxon>Actinomycetota</taxon>
        <taxon>Actinomycetes</taxon>
        <taxon>Pseudonocardiales</taxon>
        <taxon>Pseudonocardiaceae</taxon>
        <taxon>Amycolatopsis</taxon>
    </lineage>
</organism>
<proteinExistence type="predicted"/>
<dbReference type="PANTHER" id="PTHR43798:SF31">
    <property type="entry name" value="AB HYDROLASE SUPERFAMILY PROTEIN YCLE"/>
    <property type="match status" value="1"/>
</dbReference>
<gene>
    <name evidence="3" type="ORF">GCM10017567_08770</name>
</gene>
<dbReference type="PANTHER" id="PTHR43798">
    <property type="entry name" value="MONOACYLGLYCEROL LIPASE"/>
    <property type="match status" value="1"/>
</dbReference>
<dbReference type="SUPFAM" id="SSF53474">
    <property type="entry name" value="alpha/beta-Hydrolases"/>
    <property type="match status" value="1"/>
</dbReference>
<dbReference type="Pfam" id="PF00561">
    <property type="entry name" value="Abhydrolase_1"/>
    <property type="match status" value="1"/>
</dbReference>
<dbReference type="EMBL" id="BNAW01000002">
    <property type="protein sequence ID" value="GHF96428.1"/>
    <property type="molecule type" value="Genomic_DNA"/>
</dbReference>
<dbReference type="InterPro" id="IPR029058">
    <property type="entry name" value="AB_hydrolase_fold"/>
</dbReference>
<accession>A0ABQ3JYX0</accession>
<dbReference type="Gene3D" id="3.40.50.1820">
    <property type="entry name" value="alpha/beta hydrolase"/>
    <property type="match status" value="1"/>
</dbReference>
<feature type="domain" description="AB hydrolase-1" evidence="2">
    <location>
        <begin position="22"/>
        <end position="110"/>
    </location>
</feature>
<evidence type="ECO:0000313" key="4">
    <source>
        <dbReference type="Proteomes" id="UP000649955"/>
    </source>
</evidence>
<dbReference type="InterPro" id="IPR000073">
    <property type="entry name" value="AB_hydrolase_1"/>
</dbReference>
<evidence type="ECO:0000259" key="2">
    <source>
        <dbReference type="Pfam" id="PF00561"/>
    </source>
</evidence>